<evidence type="ECO:0000256" key="1">
    <source>
        <dbReference type="ARBA" id="ARBA00004123"/>
    </source>
</evidence>
<dbReference type="GO" id="GO:0006351">
    <property type="term" value="P:DNA-templated transcription"/>
    <property type="evidence" value="ECO:0007669"/>
    <property type="project" value="InterPro"/>
</dbReference>
<dbReference type="Pfam" id="PF04082">
    <property type="entry name" value="Fungal_trans"/>
    <property type="match status" value="1"/>
</dbReference>
<dbReference type="PANTHER" id="PTHR46910:SF37">
    <property type="entry name" value="ZN(II)2CYS6 TRANSCRIPTION FACTOR (EUROFUNG)"/>
    <property type="match status" value="1"/>
</dbReference>
<dbReference type="Gene3D" id="4.10.240.10">
    <property type="entry name" value="Zn(2)-C6 fungal-type DNA-binding domain"/>
    <property type="match status" value="1"/>
</dbReference>
<comment type="subcellular location">
    <subcellularLocation>
        <location evidence="1">Nucleus</location>
    </subcellularLocation>
</comment>
<dbReference type="GO" id="GO:0000981">
    <property type="term" value="F:DNA-binding transcription factor activity, RNA polymerase II-specific"/>
    <property type="evidence" value="ECO:0007669"/>
    <property type="project" value="InterPro"/>
</dbReference>
<evidence type="ECO:0000256" key="6">
    <source>
        <dbReference type="ARBA" id="ARBA00023242"/>
    </source>
</evidence>
<dbReference type="EMBL" id="NKHZ01000058">
    <property type="protein sequence ID" value="PNS16354.1"/>
    <property type="molecule type" value="Genomic_DNA"/>
</dbReference>
<dbReference type="InterPro" id="IPR036864">
    <property type="entry name" value="Zn2-C6_fun-type_DNA-bd_sf"/>
</dbReference>
<organism evidence="8 9">
    <name type="scientific">Sphaceloma murrayae</name>
    <dbReference type="NCBI Taxonomy" id="2082308"/>
    <lineage>
        <taxon>Eukaryota</taxon>
        <taxon>Fungi</taxon>
        <taxon>Dikarya</taxon>
        <taxon>Ascomycota</taxon>
        <taxon>Pezizomycotina</taxon>
        <taxon>Dothideomycetes</taxon>
        <taxon>Dothideomycetidae</taxon>
        <taxon>Myriangiales</taxon>
        <taxon>Elsinoaceae</taxon>
        <taxon>Sphaceloma</taxon>
    </lineage>
</organism>
<keyword evidence="3" id="KW-0805">Transcription regulation</keyword>
<name>A0A2K1QMH4_9PEZI</name>
<protein>
    <recommendedName>
        <fullName evidence="7">Zn(2)-C6 fungal-type domain-containing protein</fullName>
    </recommendedName>
</protein>
<dbReference type="SUPFAM" id="SSF57701">
    <property type="entry name" value="Zn2/Cys6 DNA-binding domain"/>
    <property type="match status" value="1"/>
</dbReference>
<proteinExistence type="predicted"/>
<dbReference type="InParanoid" id="A0A2K1QMH4"/>
<keyword evidence="2" id="KW-0479">Metal-binding</keyword>
<dbReference type="GO" id="GO:0008270">
    <property type="term" value="F:zinc ion binding"/>
    <property type="evidence" value="ECO:0007669"/>
    <property type="project" value="InterPro"/>
</dbReference>
<reference evidence="8 9" key="1">
    <citation type="submission" date="2017-06" db="EMBL/GenBank/DDBJ databases">
        <title>Draft genome sequence of a variant of Elsinoe murrayae.</title>
        <authorList>
            <person name="Cheng Q."/>
        </authorList>
    </citation>
    <scope>NUCLEOTIDE SEQUENCE [LARGE SCALE GENOMIC DNA]</scope>
    <source>
        <strain evidence="8 9">CQ-2017a</strain>
    </source>
</reference>
<evidence type="ECO:0000256" key="3">
    <source>
        <dbReference type="ARBA" id="ARBA00023015"/>
    </source>
</evidence>
<dbReference type="Pfam" id="PF00172">
    <property type="entry name" value="Zn_clus"/>
    <property type="match status" value="1"/>
</dbReference>
<keyword evidence="5" id="KW-0804">Transcription</keyword>
<sequence length="625" mass="69504">MSDTSIPEKKRLTRRRGACVRCKHKKIRCNGGQPRCNQCKTDESCTYMPNPARRRIKKHYRPSGQLATLRPLLLPDNHYFDASVASLGQPEFFDKHPQQCHPTLWDGSLSPLDCEPESDLTPLHFFWPLSGSLADTDLLDGVFDMSAGEDVPDLTHSITPPLGPISRQLSLSESSSICDSSIGSSSAVDFTLPSASVDATLIGEVVQSISMQPQPFYQVTDLLRALKDAYAFMDRAILPDATLSSLTIEALQEDLKQPEIDDYILEYFAAQTMQHVSQTRILALKSQALAGSLAVDDDSIALIYCAIAIGCRLRRMKDRRCRILREPDFYYKRALLWLPRLTSEPPSFSKVQALLPMIMYAKSTLCTNFSRYLISEALRIAFALRLNLLAGSTEGGPLPEHVSHERMAFIMLYTWEKPLSMRFNTQSAIDDDYIAFDLEGVATKQTPSLTHRVVHDLIFARICSRVSKELCSPKALRNTEQQQSSIRNALQSSLEDWFAAAPSSDSSDVEELEASIKFGEGTFVLQDWSEPCTLSACRRVLRDVTDLSVQNIDEESLSALLTSFTVVLHCILVGECGVTEPDDKGSLVAACGKMAEIARHNKGFNYAGFVRVCASLHEGSSLTFF</sequence>
<feature type="domain" description="Zn(2)-C6 fungal-type" evidence="7">
    <location>
        <begin position="18"/>
        <end position="47"/>
    </location>
</feature>
<dbReference type="CDD" id="cd00067">
    <property type="entry name" value="GAL4"/>
    <property type="match status" value="1"/>
</dbReference>
<dbReference type="OrthoDB" id="39175at2759"/>
<dbReference type="PANTHER" id="PTHR46910">
    <property type="entry name" value="TRANSCRIPTION FACTOR PDR1"/>
    <property type="match status" value="1"/>
</dbReference>
<keyword evidence="6" id="KW-0539">Nucleus</keyword>
<dbReference type="PROSITE" id="PS50048">
    <property type="entry name" value="ZN2_CY6_FUNGAL_2"/>
    <property type="match status" value="1"/>
</dbReference>
<keyword evidence="4" id="KW-0238">DNA-binding</keyword>
<keyword evidence="9" id="KW-1185">Reference proteome</keyword>
<comment type="caution">
    <text evidence="8">The sequence shown here is derived from an EMBL/GenBank/DDBJ whole genome shotgun (WGS) entry which is preliminary data.</text>
</comment>
<dbReference type="SMART" id="SM00066">
    <property type="entry name" value="GAL4"/>
    <property type="match status" value="1"/>
</dbReference>
<gene>
    <name evidence="8" type="ORF">CAC42_6461</name>
</gene>
<dbReference type="InterPro" id="IPR001138">
    <property type="entry name" value="Zn2Cys6_DnaBD"/>
</dbReference>
<evidence type="ECO:0000256" key="5">
    <source>
        <dbReference type="ARBA" id="ARBA00023163"/>
    </source>
</evidence>
<evidence type="ECO:0000313" key="8">
    <source>
        <dbReference type="EMBL" id="PNS16354.1"/>
    </source>
</evidence>
<dbReference type="InterPro" id="IPR007219">
    <property type="entry name" value="XnlR_reg_dom"/>
</dbReference>
<dbReference type="GO" id="GO:0003677">
    <property type="term" value="F:DNA binding"/>
    <property type="evidence" value="ECO:0007669"/>
    <property type="project" value="UniProtKB-KW"/>
</dbReference>
<evidence type="ECO:0000256" key="2">
    <source>
        <dbReference type="ARBA" id="ARBA00022723"/>
    </source>
</evidence>
<evidence type="ECO:0000256" key="4">
    <source>
        <dbReference type="ARBA" id="ARBA00023125"/>
    </source>
</evidence>
<dbReference type="Proteomes" id="UP000243797">
    <property type="component" value="Unassembled WGS sequence"/>
</dbReference>
<dbReference type="GO" id="GO:0005634">
    <property type="term" value="C:nucleus"/>
    <property type="evidence" value="ECO:0007669"/>
    <property type="project" value="UniProtKB-SubCell"/>
</dbReference>
<accession>A0A2K1QMH4</accession>
<evidence type="ECO:0000313" key="9">
    <source>
        <dbReference type="Proteomes" id="UP000243797"/>
    </source>
</evidence>
<evidence type="ECO:0000259" key="7">
    <source>
        <dbReference type="PROSITE" id="PS50048"/>
    </source>
</evidence>
<dbReference type="InterPro" id="IPR050987">
    <property type="entry name" value="AtrR-like"/>
</dbReference>
<dbReference type="AlphaFoldDB" id="A0A2K1QMH4"/>
<dbReference type="CDD" id="cd12148">
    <property type="entry name" value="fungal_TF_MHR"/>
    <property type="match status" value="1"/>
</dbReference>